<evidence type="ECO:0000256" key="9">
    <source>
        <dbReference type="RuleBase" id="RU000461"/>
    </source>
</evidence>
<dbReference type="VEuPathDB" id="VectorBase:SCAU014041"/>
<dbReference type="AlphaFoldDB" id="A0A1I8Q5E9"/>
<keyword evidence="6 8" id="KW-0408">Iron</keyword>
<dbReference type="SUPFAM" id="SSF48264">
    <property type="entry name" value="Cytochrome P450"/>
    <property type="match status" value="1"/>
</dbReference>
<dbReference type="Proteomes" id="UP000095300">
    <property type="component" value="Unassembled WGS sequence"/>
</dbReference>
<evidence type="ECO:0000256" key="8">
    <source>
        <dbReference type="PIRSR" id="PIRSR602401-1"/>
    </source>
</evidence>
<dbReference type="GO" id="GO:0016705">
    <property type="term" value="F:oxidoreductase activity, acting on paired donors, with incorporation or reduction of molecular oxygen"/>
    <property type="evidence" value="ECO:0007669"/>
    <property type="project" value="InterPro"/>
</dbReference>
<dbReference type="InterPro" id="IPR036396">
    <property type="entry name" value="Cyt_P450_sf"/>
</dbReference>
<evidence type="ECO:0008006" key="12">
    <source>
        <dbReference type="Google" id="ProtNLM"/>
    </source>
</evidence>
<keyword evidence="11" id="KW-1185">Reference proteome</keyword>
<evidence type="ECO:0000256" key="6">
    <source>
        <dbReference type="ARBA" id="ARBA00023004"/>
    </source>
</evidence>
<gene>
    <name evidence="10" type="primary">106093719</name>
</gene>
<evidence type="ECO:0000256" key="4">
    <source>
        <dbReference type="ARBA" id="ARBA00022723"/>
    </source>
</evidence>
<feature type="binding site" description="axial binding residue" evidence="8">
    <location>
        <position position="275"/>
    </location>
    <ligand>
        <name>heme</name>
        <dbReference type="ChEBI" id="CHEBI:30413"/>
    </ligand>
    <ligandPart>
        <name>Fe</name>
        <dbReference type="ChEBI" id="CHEBI:18248"/>
    </ligandPart>
</feature>
<dbReference type="PRINTS" id="PR00385">
    <property type="entry name" value="P450"/>
</dbReference>
<evidence type="ECO:0000256" key="3">
    <source>
        <dbReference type="ARBA" id="ARBA00022617"/>
    </source>
</evidence>
<evidence type="ECO:0000256" key="1">
    <source>
        <dbReference type="ARBA" id="ARBA00001971"/>
    </source>
</evidence>
<dbReference type="GO" id="GO:0004497">
    <property type="term" value="F:monooxygenase activity"/>
    <property type="evidence" value="ECO:0007669"/>
    <property type="project" value="UniProtKB-KW"/>
</dbReference>
<dbReference type="OrthoDB" id="1470350at2759"/>
<dbReference type="InterPro" id="IPR050196">
    <property type="entry name" value="Cytochrome_P450_Monoox"/>
</dbReference>
<dbReference type="GO" id="GO:0005506">
    <property type="term" value="F:iron ion binding"/>
    <property type="evidence" value="ECO:0007669"/>
    <property type="project" value="InterPro"/>
</dbReference>
<dbReference type="InterPro" id="IPR001128">
    <property type="entry name" value="Cyt_P450"/>
</dbReference>
<dbReference type="PANTHER" id="PTHR24291">
    <property type="entry name" value="CYTOCHROME P450 FAMILY 4"/>
    <property type="match status" value="1"/>
</dbReference>
<comment type="similarity">
    <text evidence="2 9">Belongs to the cytochrome P450 family.</text>
</comment>
<evidence type="ECO:0000256" key="2">
    <source>
        <dbReference type="ARBA" id="ARBA00010617"/>
    </source>
</evidence>
<evidence type="ECO:0000313" key="11">
    <source>
        <dbReference type="Proteomes" id="UP000095300"/>
    </source>
</evidence>
<evidence type="ECO:0000256" key="5">
    <source>
        <dbReference type="ARBA" id="ARBA00023002"/>
    </source>
</evidence>
<dbReference type="Pfam" id="PF00067">
    <property type="entry name" value="p450"/>
    <property type="match status" value="1"/>
</dbReference>
<accession>A0A1I8Q5E9</accession>
<dbReference type="PANTHER" id="PTHR24291:SF187">
    <property type="entry name" value="CYTOCHROME P450 4AE1-RELATED"/>
    <property type="match status" value="1"/>
</dbReference>
<dbReference type="PROSITE" id="PS00086">
    <property type="entry name" value="CYTOCHROME_P450"/>
    <property type="match status" value="1"/>
</dbReference>
<reference evidence="10" key="1">
    <citation type="submission" date="2020-05" db="UniProtKB">
        <authorList>
            <consortium name="EnsemblMetazoa"/>
        </authorList>
    </citation>
    <scope>IDENTIFICATION</scope>
    <source>
        <strain evidence="10">USDA</strain>
    </source>
</reference>
<dbReference type="STRING" id="35570.A0A1I8Q5E9"/>
<dbReference type="InterPro" id="IPR002401">
    <property type="entry name" value="Cyt_P450_E_grp-I"/>
</dbReference>
<dbReference type="InterPro" id="IPR017972">
    <property type="entry name" value="Cyt_P450_CS"/>
</dbReference>
<dbReference type="EnsemblMetazoa" id="SCAU014041-RA">
    <property type="protein sequence ID" value="SCAU014041-PA"/>
    <property type="gene ID" value="SCAU014041"/>
</dbReference>
<name>A0A1I8Q5E9_STOCA</name>
<keyword evidence="3 8" id="KW-0349">Heme</keyword>
<keyword evidence="7 9" id="KW-0503">Monooxygenase</keyword>
<dbReference type="PRINTS" id="PR00463">
    <property type="entry name" value="EP450I"/>
</dbReference>
<protein>
    <recommendedName>
        <fullName evidence="12">Cytochrome P450</fullName>
    </recommendedName>
</protein>
<organism evidence="10 11">
    <name type="scientific">Stomoxys calcitrans</name>
    <name type="common">Stable fly</name>
    <name type="synonym">Conops calcitrans</name>
    <dbReference type="NCBI Taxonomy" id="35570"/>
    <lineage>
        <taxon>Eukaryota</taxon>
        <taxon>Metazoa</taxon>
        <taxon>Ecdysozoa</taxon>
        <taxon>Arthropoda</taxon>
        <taxon>Hexapoda</taxon>
        <taxon>Insecta</taxon>
        <taxon>Pterygota</taxon>
        <taxon>Neoptera</taxon>
        <taxon>Endopterygota</taxon>
        <taxon>Diptera</taxon>
        <taxon>Brachycera</taxon>
        <taxon>Muscomorpha</taxon>
        <taxon>Muscoidea</taxon>
        <taxon>Muscidae</taxon>
        <taxon>Stomoxys</taxon>
    </lineage>
</organism>
<dbReference type="Gene3D" id="1.10.630.10">
    <property type="entry name" value="Cytochrome P450"/>
    <property type="match status" value="1"/>
</dbReference>
<keyword evidence="5 9" id="KW-0560">Oxidoreductase</keyword>
<dbReference type="GO" id="GO:0020037">
    <property type="term" value="F:heme binding"/>
    <property type="evidence" value="ECO:0007669"/>
    <property type="project" value="InterPro"/>
</dbReference>
<proteinExistence type="inferred from homology"/>
<keyword evidence="4 8" id="KW-0479">Metal-binding</keyword>
<evidence type="ECO:0000256" key="7">
    <source>
        <dbReference type="ARBA" id="ARBA00023033"/>
    </source>
</evidence>
<sequence length="329" mass="37652">MGSKINAQMDKTTEYTSAVSEMTELTAWRFIRIHLNSDLIYTLLHPLKKLRQKKLISIMHNFTRKIIEERRAALIESTKENGSKPSTNVETDEIGTKKRSALLDVLLQSTIDGQPLSDEDIREEVETFMFEGHDTTATCLSFTLYLLARNPRVQQKLFAEIRHIYGEDYSKPFTLMNLNELKYMECVIKESLRLYPAVPLIGRNLKEDFKYTHSVLGKGVIPAGTQVLISIFGSMNDPKILKCTNPKEFRPERFDEFDAAINFHSIPFSAGPRNCIGQKFAMYEMKVALTKILQTYELLPFGEEVIPVVNIVLRSETGMQLGLKKRMTT</sequence>
<comment type="cofactor">
    <cofactor evidence="1 8">
        <name>heme</name>
        <dbReference type="ChEBI" id="CHEBI:30413"/>
    </cofactor>
</comment>
<evidence type="ECO:0000313" key="10">
    <source>
        <dbReference type="EnsemblMetazoa" id="SCAU014041-PA"/>
    </source>
</evidence>